<keyword evidence="1" id="KW-0597">Phosphoprotein</keyword>
<dbReference type="STRING" id="1265818.MAQA_14939"/>
<comment type="caution">
    <text evidence="3">The sequence shown here is derived from an EMBL/GenBank/DDBJ whole genome shotgun (WGS) entry which is preliminary data.</text>
</comment>
<dbReference type="RefSeq" id="WP_036074315.1">
    <property type="nucleotide sequence ID" value="NZ_AOCG01000017.1"/>
</dbReference>
<name>W7AUI5_9LIST</name>
<dbReference type="InterPro" id="IPR001789">
    <property type="entry name" value="Sig_transdc_resp-reg_receiver"/>
</dbReference>
<dbReference type="Gene3D" id="2.40.50.1020">
    <property type="entry name" value="LytTr DNA-binding domain"/>
    <property type="match status" value="1"/>
</dbReference>
<gene>
    <name evidence="3" type="ORF">MAQA_14939</name>
</gene>
<dbReference type="Gene3D" id="3.40.50.2300">
    <property type="match status" value="1"/>
</dbReference>
<dbReference type="OrthoDB" id="1653091at2"/>
<protein>
    <submittedName>
        <fullName evidence="3">Response regulator</fullName>
    </submittedName>
</protein>
<dbReference type="PATRIC" id="fig|1265818.5.peg.3011"/>
<evidence type="ECO:0000313" key="3">
    <source>
        <dbReference type="EMBL" id="EUJ16900.1"/>
    </source>
</evidence>
<evidence type="ECO:0000259" key="2">
    <source>
        <dbReference type="PROSITE" id="PS50110"/>
    </source>
</evidence>
<reference evidence="3 4" key="1">
    <citation type="journal article" date="2014" name="Int. J. Syst. Evol. Microbiol.">
        <title>Listeria floridensis sp. nov., Listeria aquatica sp. nov., Listeria cornellensis sp. nov., Listeria riparia sp. nov. and Listeria grandensis sp. nov., from agricultural and natural environments.</title>
        <authorList>
            <person name="den Bakker H.C."/>
            <person name="Warchocki S."/>
            <person name="Wright E.M."/>
            <person name="Allred A.F."/>
            <person name="Ahlstrom C."/>
            <person name="Manuel C.S."/>
            <person name="Stasiewicz M.J."/>
            <person name="Burrell A."/>
            <person name="Roof S."/>
            <person name="Strawn L."/>
            <person name="Fortes E.D."/>
            <person name="Nightingale K.K."/>
            <person name="Kephart D."/>
            <person name="Wiedmann M."/>
        </authorList>
    </citation>
    <scope>NUCLEOTIDE SEQUENCE [LARGE SCALE GENOMIC DNA]</scope>
    <source>
        <strain evidence="3 4">FSL S10-1188</strain>
    </source>
</reference>
<feature type="domain" description="Response regulatory" evidence="2">
    <location>
        <begin position="1"/>
        <end position="111"/>
    </location>
</feature>
<sequence length="234" mass="27129">MLKSVHAIDEVNTFEYEIEIVTEFNSFAQEISNRSISDLDIFLIDIDLNSYFSGLDIAERIRQINEECILIFITADNTKGLEVINKHLKPFAYIIKDVQFSQLNLEKVFNKAFEWMYSPKLEQHVVLNSSFNKLIYPAREINFFRALPKNRYHVLMQTSNSEKIIGMSIGKVKKLVPKDIFLTNLKSYVFNVKNIIEADVGEGKLIFKGDSKLSLTPHIVRKVVNDPLFIKWMS</sequence>
<dbReference type="SUPFAM" id="SSF52172">
    <property type="entry name" value="CheY-like"/>
    <property type="match status" value="1"/>
</dbReference>
<dbReference type="PROSITE" id="PS50110">
    <property type="entry name" value="RESPONSE_REGULATORY"/>
    <property type="match status" value="1"/>
</dbReference>
<evidence type="ECO:0000313" key="4">
    <source>
        <dbReference type="Proteomes" id="UP000019246"/>
    </source>
</evidence>
<keyword evidence="4" id="KW-1185">Reference proteome</keyword>
<dbReference type="AlphaFoldDB" id="W7AUI5"/>
<dbReference type="GO" id="GO:0000160">
    <property type="term" value="P:phosphorelay signal transduction system"/>
    <property type="evidence" value="ECO:0007669"/>
    <property type="project" value="InterPro"/>
</dbReference>
<proteinExistence type="predicted"/>
<accession>W7AUI5</accession>
<dbReference type="InterPro" id="IPR011006">
    <property type="entry name" value="CheY-like_superfamily"/>
</dbReference>
<dbReference type="Proteomes" id="UP000019246">
    <property type="component" value="Unassembled WGS sequence"/>
</dbReference>
<dbReference type="EMBL" id="AOCG01000017">
    <property type="protein sequence ID" value="EUJ16900.1"/>
    <property type="molecule type" value="Genomic_DNA"/>
</dbReference>
<feature type="modified residue" description="4-aspartylphosphate" evidence="1">
    <location>
        <position position="45"/>
    </location>
</feature>
<organism evidence="3 4">
    <name type="scientific">Listeria aquatica FSL S10-1188</name>
    <dbReference type="NCBI Taxonomy" id="1265818"/>
    <lineage>
        <taxon>Bacteria</taxon>
        <taxon>Bacillati</taxon>
        <taxon>Bacillota</taxon>
        <taxon>Bacilli</taxon>
        <taxon>Bacillales</taxon>
        <taxon>Listeriaceae</taxon>
        <taxon>Listeria</taxon>
    </lineage>
</organism>
<evidence type="ECO:0000256" key="1">
    <source>
        <dbReference type="PROSITE-ProRule" id="PRU00169"/>
    </source>
</evidence>